<keyword evidence="4" id="KW-1185">Reference proteome</keyword>
<keyword evidence="2" id="KW-0812">Transmembrane</keyword>
<organism evidence="3 4">
    <name type="scientific">Pseudonocardia zijingensis</name>
    <dbReference type="NCBI Taxonomy" id="153376"/>
    <lineage>
        <taxon>Bacteria</taxon>
        <taxon>Bacillati</taxon>
        <taxon>Actinomycetota</taxon>
        <taxon>Actinomycetes</taxon>
        <taxon>Pseudonocardiales</taxon>
        <taxon>Pseudonocardiaceae</taxon>
        <taxon>Pseudonocardia</taxon>
    </lineage>
</organism>
<comment type="caution">
    <text evidence="3">The sequence shown here is derived from an EMBL/GenBank/DDBJ whole genome shotgun (WGS) entry which is preliminary data.</text>
</comment>
<dbReference type="Proteomes" id="UP001499967">
    <property type="component" value="Unassembled WGS sequence"/>
</dbReference>
<reference evidence="3 4" key="1">
    <citation type="journal article" date="2019" name="Int. J. Syst. Evol. Microbiol.">
        <title>The Global Catalogue of Microorganisms (GCM) 10K type strain sequencing project: providing services to taxonomists for standard genome sequencing and annotation.</title>
        <authorList>
            <consortium name="The Broad Institute Genomics Platform"/>
            <consortium name="The Broad Institute Genome Sequencing Center for Infectious Disease"/>
            <person name="Wu L."/>
            <person name="Ma J."/>
        </authorList>
    </citation>
    <scope>NUCLEOTIDE SEQUENCE [LARGE SCALE GENOMIC DNA]</scope>
    <source>
        <strain evidence="3 4">JCM 11117</strain>
    </source>
</reference>
<gene>
    <name evidence="3" type="ORF">GCM10009559_11590</name>
</gene>
<sequence length="89" mass="9073">MPAPDPYRTSSEAPKHWIHIPAQRSHPPAPDQLDAAISGEDARPAPGQLTVVAIALAVAVAVIVLIGIGGPISGGDAPPQVPSNGSFQR</sequence>
<keyword evidence="2" id="KW-1133">Transmembrane helix</keyword>
<evidence type="ECO:0000313" key="4">
    <source>
        <dbReference type="Proteomes" id="UP001499967"/>
    </source>
</evidence>
<accession>A0ABN1PD82</accession>
<feature type="transmembrane region" description="Helical" evidence="2">
    <location>
        <begin position="49"/>
        <end position="72"/>
    </location>
</feature>
<keyword evidence="2" id="KW-0472">Membrane</keyword>
<dbReference type="EMBL" id="BAAAHP010000032">
    <property type="protein sequence ID" value="GAA0926473.1"/>
    <property type="molecule type" value="Genomic_DNA"/>
</dbReference>
<evidence type="ECO:0000313" key="3">
    <source>
        <dbReference type="EMBL" id="GAA0926473.1"/>
    </source>
</evidence>
<evidence type="ECO:0000256" key="1">
    <source>
        <dbReference type="SAM" id="MobiDB-lite"/>
    </source>
</evidence>
<dbReference type="RefSeq" id="WP_343939704.1">
    <property type="nucleotide sequence ID" value="NZ_BAAAHP010000032.1"/>
</dbReference>
<evidence type="ECO:0000256" key="2">
    <source>
        <dbReference type="SAM" id="Phobius"/>
    </source>
</evidence>
<protein>
    <submittedName>
        <fullName evidence="3">Uncharacterized protein</fullName>
    </submittedName>
</protein>
<proteinExistence type="predicted"/>
<name>A0ABN1PD82_9PSEU</name>
<feature type="region of interest" description="Disordered" evidence="1">
    <location>
        <begin position="21"/>
        <end position="41"/>
    </location>
</feature>